<proteinExistence type="predicted"/>
<reference evidence="1" key="1">
    <citation type="submission" date="2023-03" db="EMBL/GenBank/DDBJ databases">
        <title>Massive genome expansion in bonnet fungi (Mycena s.s.) driven by repeated elements and novel gene families across ecological guilds.</title>
        <authorList>
            <consortium name="Lawrence Berkeley National Laboratory"/>
            <person name="Harder C.B."/>
            <person name="Miyauchi S."/>
            <person name="Viragh M."/>
            <person name="Kuo A."/>
            <person name="Thoen E."/>
            <person name="Andreopoulos B."/>
            <person name="Lu D."/>
            <person name="Skrede I."/>
            <person name="Drula E."/>
            <person name="Henrissat B."/>
            <person name="Morin E."/>
            <person name="Kohler A."/>
            <person name="Barry K."/>
            <person name="LaButti K."/>
            <person name="Morin E."/>
            <person name="Salamov A."/>
            <person name="Lipzen A."/>
            <person name="Mereny Z."/>
            <person name="Hegedus B."/>
            <person name="Baldrian P."/>
            <person name="Stursova M."/>
            <person name="Weitz H."/>
            <person name="Taylor A."/>
            <person name="Grigoriev I.V."/>
            <person name="Nagy L.G."/>
            <person name="Martin F."/>
            <person name="Kauserud H."/>
        </authorList>
    </citation>
    <scope>NUCLEOTIDE SEQUENCE</scope>
    <source>
        <strain evidence="1">9144</strain>
    </source>
</reference>
<dbReference type="EMBL" id="JARJCW010000028">
    <property type="protein sequence ID" value="KAJ7210515.1"/>
    <property type="molecule type" value="Genomic_DNA"/>
</dbReference>
<keyword evidence="2" id="KW-1185">Reference proteome</keyword>
<gene>
    <name evidence="1" type="ORF">GGX14DRAFT_363509</name>
</gene>
<accession>A0AAD6YFH5</accession>
<evidence type="ECO:0000313" key="1">
    <source>
        <dbReference type="EMBL" id="KAJ7210515.1"/>
    </source>
</evidence>
<sequence>MVYKSHSVEVKLLALAALDDGVDVATVERLFDVSRRSLERWDQQLHERFTLARKKSYLIGRPSTIPPELLHILHQLLAESPSLFLDEIAEYFAVVHAESFPISTIYDAIKDMGYERMVLRRIAAQRDDDLRSEWMHFILANFTARQMVFTDDILPALSLNGYFALRVVEGSVNGEEFFDFILNDVLPKMNPFPQDNSVLVMDNCRIHKSEAVRQACQTAGVFLRLGNAFF</sequence>
<organism evidence="1 2">
    <name type="scientific">Mycena pura</name>
    <dbReference type="NCBI Taxonomy" id="153505"/>
    <lineage>
        <taxon>Eukaryota</taxon>
        <taxon>Fungi</taxon>
        <taxon>Dikarya</taxon>
        <taxon>Basidiomycota</taxon>
        <taxon>Agaricomycotina</taxon>
        <taxon>Agaricomycetes</taxon>
        <taxon>Agaricomycetidae</taxon>
        <taxon>Agaricales</taxon>
        <taxon>Marasmiineae</taxon>
        <taxon>Mycenaceae</taxon>
        <taxon>Mycena</taxon>
    </lineage>
</organism>
<comment type="caution">
    <text evidence="1">The sequence shown here is derived from an EMBL/GenBank/DDBJ whole genome shotgun (WGS) entry which is preliminary data.</text>
</comment>
<protein>
    <recommendedName>
        <fullName evidence="3">Tc1-like transposase DDE domain-containing protein</fullName>
    </recommendedName>
</protein>
<dbReference type="AlphaFoldDB" id="A0AAD6YFH5"/>
<dbReference type="InterPro" id="IPR036397">
    <property type="entry name" value="RNaseH_sf"/>
</dbReference>
<dbReference type="SUPFAM" id="SSF46689">
    <property type="entry name" value="Homeodomain-like"/>
    <property type="match status" value="1"/>
</dbReference>
<dbReference type="InterPro" id="IPR009057">
    <property type="entry name" value="Homeodomain-like_sf"/>
</dbReference>
<dbReference type="GO" id="GO:0003676">
    <property type="term" value="F:nucleic acid binding"/>
    <property type="evidence" value="ECO:0007669"/>
    <property type="project" value="InterPro"/>
</dbReference>
<evidence type="ECO:0000313" key="2">
    <source>
        <dbReference type="Proteomes" id="UP001219525"/>
    </source>
</evidence>
<name>A0AAD6YFH5_9AGAR</name>
<dbReference type="Gene3D" id="3.30.420.10">
    <property type="entry name" value="Ribonuclease H-like superfamily/Ribonuclease H"/>
    <property type="match status" value="1"/>
</dbReference>
<dbReference type="PANTHER" id="PTHR46564:SF1">
    <property type="entry name" value="TRANSPOSASE"/>
    <property type="match status" value="1"/>
</dbReference>
<dbReference type="Proteomes" id="UP001219525">
    <property type="component" value="Unassembled WGS sequence"/>
</dbReference>
<evidence type="ECO:0008006" key="3">
    <source>
        <dbReference type="Google" id="ProtNLM"/>
    </source>
</evidence>
<dbReference type="PANTHER" id="PTHR46564">
    <property type="entry name" value="TRANSPOSASE"/>
    <property type="match status" value="1"/>
</dbReference>